<name>A0A6A7K187_LACHE</name>
<dbReference type="Proteomes" id="UP000430466">
    <property type="component" value="Unassembled WGS sequence"/>
</dbReference>
<evidence type="ECO:0000313" key="2">
    <source>
        <dbReference type="EMBL" id="MPW14216.1"/>
    </source>
</evidence>
<feature type="compositionally biased region" description="Basic and acidic residues" evidence="1">
    <location>
        <begin position="170"/>
        <end position="182"/>
    </location>
</feature>
<evidence type="ECO:0000256" key="1">
    <source>
        <dbReference type="SAM" id="MobiDB-lite"/>
    </source>
</evidence>
<dbReference type="RefSeq" id="WP_152723755.1">
    <property type="nucleotide sequence ID" value="NZ_WHOE01000024.1"/>
</dbReference>
<comment type="caution">
    <text evidence="2">The sequence shown here is derived from an EMBL/GenBank/DDBJ whole genome shotgun (WGS) entry which is preliminary data.</text>
</comment>
<evidence type="ECO:0000313" key="3">
    <source>
        <dbReference type="Proteomes" id="UP000430466"/>
    </source>
</evidence>
<gene>
    <name evidence="2" type="ORF">GDZ32_04195</name>
</gene>
<organism evidence="2 3">
    <name type="scientific">Lactobacillus helveticus</name>
    <name type="common">Lactobacillus suntoryeus</name>
    <dbReference type="NCBI Taxonomy" id="1587"/>
    <lineage>
        <taxon>Bacteria</taxon>
        <taxon>Bacillati</taxon>
        <taxon>Bacillota</taxon>
        <taxon>Bacilli</taxon>
        <taxon>Lactobacillales</taxon>
        <taxon>Lactobacillaceae</taxon>
        <taxon>Lactobacillus</taxon>
    </lineage>
</organism>
<proteinExistence type="predicted"/>
<sequence>MNSQTEIPESVPAVAGKPKSVKLELSEEEADMIQLLLSNYVIAYRSDSSVDYKPEPVPREKAGQHPWVATPPAPEIINPTYDWFNKKWYSKSNDDNLNGIAQTVAVLKARSNQYDQVLNTMQETQNSSATQSLGVVKMMKQMREDQSDIKKLISSMQGILLSKATQPEASKADTKPTQPSDK</sequence>
<protein>
    <submittedName>
        <fullName evidence="2">Uncharacterized protein</fullName>
    </submittedName>
</protein>
<dbReference type="AlphaFoldDB" id="A0A6A7K187"/>
<reference evidence="2 3" key="1">
    <citation type="submission" date="2019-10" db="EMBL/GenBank/DDBJ databases">
        <title>Draft genome sequences of Lactobacillus strains.</title>
        <authorList>
            <person name="Cho G.-S."/>
            <person name="Fagbemigun O."/>
            <person name="Brinks E."/>
            <person name="Franz C.M.A.P."/>
        </authorList>
    </citation>
    <scope>NUCLEOTIDE SEQUENCE [LARGE SCALE GENOMIC DNA]</scope>
    <source>
        <strain evidence="2 3">313</strain>
    </source>
</reference>
<accession>A0A6A7K187</accession>
<dbReference type="EMBL" id="WHOE01000024">
    <property type="protein sequence ID" value="MPW14216.1"/>
    <property type="molecule type" value="Genomic_DNA"/>
</dbReference>
<feature type="region of interest" description="Disordered" evidence="1">
    <location>
        <begin position="160"/>
        <end position="182"/>
    </location>
</feature>